<keyword evidence="2" id="KW-0812">Transmembrane</keyword>
<name>A0A9P7EVR4_9AGAM</name>
<accession>A0A9P7EVR4</accession>
<organism evidence="3 4">
    <name type="scientific">Suillus discolor</name>
    <dbReference type="NCBI Taxonomy" id="1912936"/>
    <lineage>
        <taxon>Eukaryota</taxon>
        <taxon>Fungi</taxon>
        <taxon>Dikarya</taxon>
        <taxon>Basidiomycota</taxon>
        <taxon>Agaricomycotina</taxon>
        <taxon>Agaricomycetes</taxon>
        <taxon>Agaricomycetidae</taxon>
        <taxon>Boletales</taxon>
        <taxon>Suillineae</taxon>
        <taxon>Suillaceae</taxon>
        <taxon>Suillus</taxon>
    </lineage>
</organism>
<gene>
    <name evidence="3" type="ORF">F5147DRAFT_720808</name>
</gene>
<evidence type="ECO:0000313" key="3">
    <source>
        <dbReference type="EMBL" id="KAG2093512.1"/>
    </source>
</evidence>
<reference evidence="3" key="1">
    <citation type="journal article" date="2020" name="New Phytol.">
        <title>Comparative genomics reveals dynamic genome evolution in host specialist ectomycorrhizal fungi.</title>
        <authorList>
            <person name="Lofgren L.A."/>
            <person name="Nguyen N.H."/>
            <person name="Vilgalys R."/>
            <person name="Ruytinx J."/>
            <person name="Liao H.L."/>
            <person name="Branco S."/>
            <person name="Kuo A."/>
            <person name="LaButti K."/>
            <person name="Lipzen A."/>
            <person name="Andreopoulos W."/>
            <person name="Pangilinan J."/>
            <person name="Riley R."/>
            <person name="Hundley H."/>
            <person name="Na H."/>
            <person name="Barry K."/>
            <person name="Grigoriev I.V."/>
            <person name="Stajich J.E."/>
            <person name="Kennedy P.G."/>
        </authorList>
    </citation>
    <scope>NUCLEOTIDE SEQUENCE</scope>
    <source>
        <strain evidence="3">FC423</strain>
    </source>
</reference>
<dbReference type="EMBL" id="JABBWM010000084">
    <property type="protein sequence ID" value="KAG2093512.1"/>
    <property type="molecule type" value="Genomic_DNA"/>
</dbReference>
<dbReference type="AlphaFoldDB" id="A0A9P7EVR4"/>
<feature type="transmembrane region" description="Helical" evidence="2">
    <location>
        <begin position="24"/>
        <end position="45"/>
    </location>
</feature>
<protein>
    <recommendedName>
        <fullName evidence="5">SH3 domain-containing protein</fullName>
    </recommendedName>
</protein>
<proteinExistence type="predicted"/>
<dbReference type="GeneID" id="64701097"/>
<evidence type="ECO:0000256" key="1">
    <source>
        <dbReference type="SAM" id="MobiDB-lite"/>
    </source>
</evidence>
<dbReference type="OrthoDB" id="5340910at2759"/>
<feature type="compositionally biased region" description="Polar residues" evidence="1">
    <location>
        <begin position="146"/>
        <end position="155"/>
    </location>
</feature>
<feature type="region of interest" description="Disordered" evidence="1">
    <location>
        <begin position="100"/>
        <end position="176"/>
    </location>
</feature>
<keyword evidence="2" id="KW-1133">Transmembrane helix</keyword>
<sequence length="295" mass="32241">MAPYLLSRSDPNDAPGVLPISKTIYIVGFTLAGLLAATSLLWLALRFFRRKLQAKRAEERGAAFLNVQGVVREMNEPVSQFSSQSTTVVFPQKAVVPAQIARPSRHDHVSSSEVPAPCAAPLPRPRALSSLNPSHPRQSRSSSVSLGNFRSSTRLPSGLRSSHSRESSRSSASHQARSVRQFFQPVLPDELPLSRVGEQLHILQSFDDGWCLVAQNNSLRSRSSLSIFNPSRLSARVESSGDNVQLGFVPAWVFVKPTKGLSVERPIRSFSAGMLQAGLDAPESRETVISWSNFA</sequence>
<keyword evidence="2" id="KW-0472">Membrane</keyword>
<evidence type="ECO:0008006" key="5">
    <source>
        <dbReference type="Google" id="ProtNLM"/>
    </source>
</evidence>
<evidence type="ECO:0000256" key="2">
    <source>
        <dbReference type="SAM" id="Phobius"/>
    </source>
</evidence>
<dbReference type="Proteomes" id="UP000823399">
    <property type="component" value="Unassembled WGS sequence"/>
</dbReference>
<dbReference type="RefSeq" id="XP_041287225.1">
    <property type="nucleotide sequence ID" value="XM_041438838.1"/>
</dbReference>
<evidence type="ECO:0000313" key="4">
    <source>
        <dbReference type="Proteomes" id="UP000823399"/>
    </source>
</evidence>
<comment type="caution">
    <text evidence="3">The sequence shown here is derived from an EMBL/GenBank/DDBJ whole genome shotgun (WGS) entry which is preliminary data.</text>
</comment>
<keyword evidence="4" id="KW-1185">Reference proteome</keyword>
<feature type="compositionally biased region" description="Low complexity" evidence="1">
    <location>
        <begin position="125"/>
        <end position="145"/>
    </location>
</feature>